<keyword evidence="5" id="KW-0949">S-adenosyl-L-methionine</keyword>
<keyword evidence="6" id="KW-0479">Metal-binding</keyword>
<comment type="function">
    <text evidence="2">Catalyzes the methylthiolation of N6-(dimethylallyl)adenosine (i(6)A), leading to the formation of 2-methylthio-N6-(dimethylallyl)adenosine (ms(2)i(6)A) at position 37 in tRNAs that read codons beginning with uridine.</text>
</comment>
<dbReference type="GO" id="GO:0035597">
    <property type="term" value="F:tRNA-2-methylthio-N(6)-dimethylallyladenosine(37) synthase activity"/>
    <property type="evidence" value="ECO:0007669"/>
    <property type="project" value="UniProtKB-EC"/>
</dbReference>
<dbReference type="Pfam" id="PF04055">
    <property type="entry name" value="Radical_SAM"/>
    <property type="match status" value="1"/>
</dbReference>
<dbReference type="InterPro" id="IPR007197">
    <property type="entry name" value="rSAM"/>
</dbReference>
<dbReference type="Gene3D" id="3.80.30.20">
    <property type="entry name" value="tm_1862 like domain"/>
    <property type="match status" value="1"/>
</dbReference>
<evidence type="ECO:0000259" key="16">
    <source>
        <dbReference type="PROSITE" id="PS51918"/>
    </source>
</evidence>
<dbReference type="PROSITE" id="PS01278">
    <property type="entry name" value="MTTASE_RADICAL"/>
    <property type="match status" value="1"/>
</dbReference>
<evidence type="ECO:0000256" key="8">
    <source>
        <dbReference type="ARBA" id="ARBA00023014"/>
    </source>
</evidence>
<feature type="domain" description="TRAM" evidence="14">
    <location>
        <begin position="383"/>
        <end position="443"/>
    </location>
</feature>
<feature type="domain" description="MTTase N-terminal" evidence="15">
    <location>
        <begin position="6"/>
        <end position="123"/>
    </location>
</feature>
<evidence type="ECO:0000256" key="5">
    <source>
        <dbReference type="ARBA" id="ARBA00022691"/>
    </source>
</evidence>
<dbReference type="EC" id="2.8.4.3" evidence="9"/>
<organism evidence="17 18">
    <name type="scientific">Candidatus Desulfolinea nitratireducens</name>
    <dbReference type="NCBI Taxonomy" id="2841698"/>
    <lineage>
        <taxon>Bacteria</taxon>
        <taxon>Bacillati</taxon>
        <taxon>Chloroflexota</taxon>
        <taxon>Anaerolineae</taxon>
        <taxon>Anaerolineales</taxon>
        <taxon>Anaerolineales incertae sedis</taxon>
        <taxon>Candidatus Desulfolinea</taxon>
    </lineage>
</organism>
<dbReference type="SUPFAM" id="SSF102114">
    <property type="entry name" value="Radical SAM enzymes"/>
    <property type="match status" value="1"/>
</dbReference>
<comment type="caution">
    <text evidence="17">The sequence shown here is derived from an EMBL/GenBank/DDBJ whole genome shotgun (WGS) entry which is preliminary data.</text>
</comment>
<evidence type="ECO:0000256" key="1">
    <source>
        <dbReference type="ARBA" id="ARBA00001966"/>
    </source>
</evidence>
<dbReference type="SFLD" id="SFLDS00029">
    <property type="entry name" value="Radical_SAM"/>
    <property type="match status" value="1"/>
</dbReference>
<dbReference type="InterPro" id="IPR002792">
    <property type="entry name" value="TRAM_dom"/>
</dbReference>
<evidence type="ECO:0000313" key="17">
    <source>
        <dbReference type="EMBL" id="MBC8336197.1"/>
    </source>
</evidence>
<dbReference type="InterPro" id="IPR038135">
    <property type="entry name" value="Methylthiotransferase_N_sf"/>
</dbReference>
<keyword evidence="4 17" id="KW-0808">Transferase</keyword>
<dbReference type="InterPro" id="IPR006638">
    <property type="entry name" value="Elp3/MiaA/NifB-like_rSAM"/>
</dbReference>
<evidence type="ECO:0000256" key="7">
    <source>
        <dbReference type="ARBA" id="ARBA00023004"/>
    </source>
</evidence>
<protein>
    <recommendedName>
        <fullName evidence="11">tRNA-2-methylthio-N(6)-dimethylallyladenosine synthase</fullName>
        <ecNumber evidence="9">2.8.4.3</ecNumber>
    </recommendedName>
    <alternativeName>
        <fullName evidence="13">(Dimethylallyl)adenosine tRNA methylthiotransferase MiaB</fullName>
    </alternativeName>
    <alternativeName>
        <fullName evidence="12">tRNA-i(6)A37 methylthiotransferase</fullName>
    </alternativeName>
</protein>
<evidence type="ECO:0000313" key="18">
    <source>
        <dbReference type="Proteomes" id="UP000614469"/>
    </source>
</evidence>
<evidence type="ECO:0000256" key="3">
    <source>
        <dbReference type="ARBA" id="ARBA00022485"/>
    </source>
</evidence>
<evidence type="ECO:0000256" key="12">
    <source>
        <dbReference type="ARBA" id="ARBA00080698"/>
    </source>
</evidence>
<dbReference type="FunFam" id="3.40.50.12160:FF:000003">
    <property type="entry name" value="CDK5 regulatory subunit-associated protein 1"/>
    <property type="match status" value="1"/>
</dbReference>
<reference evidence="17 18" key="1">
    <citation type="submission" date="2020-08" db="EMBL/GenBank/DDBJ databases">
        <title>Bridging the membrane lipid divide: bacteria of the FCB group superphylum have the potential to synthesize archaeal ether lipids.</title>
        <authorList>
            <person name="Villanueva L."/>
            <person name="Von Meijenfeldt F.A.B."/>
            <person name="Westbye A.B."/>
            <person name="Yadav S."/>
            <person name="Hopmans E.C."/>
            <person name="Dutilh B.E."/>
            <person name="Sinninghe Damste J.S."/>
        </authorList>
    </citation>
    <scope>NUCLEOTIDE SEQUENCE [LARGE SCALE GENOMIC DNA]</scope>
    <source>
        <strain evidence="17">NIOZ-UU36</strain>
    </source>
</reference>
<evidence type="ECO:0000256" key="10">
    <source>
        <dbReference type="ARBA" id="ARBA00051425"/>
    </source>
</evidence>
<feature type="domain" description="Radical SAM core" evidence="16">
    <location>
        <begin position="149"/>
        <end position="380"/>
    </location>
</feature>
<dbReference type="Pfam" id="PF01938">
    <property type="entry name" value="TRAM"/>
    <property type="match status" value="1"/>
</dbReference>
<dbReference type="Proteomes" id="UP000614469">
    <property type="component" value="Unassembled WGS sequence"/>
</dbReference>
<dbReference type="SMART" id="SM00729">
    <property type="entry name" value="Elp3"/>
    <property type="match status" value="1"/>
</dbReference>
<dbReference type="InterPro" id="IPR005839">
    <property type="entry name" value="Methylthiotransferase"/>
</dbReference>
<dbReference type="FunFam" id="3.80.30.20:FF:000001">
    <property type="entry name" value="tRNA-2-methylthio-N(6)-dimethylallyladenosine synthase 2"/>
    <property type="match status" value="1"/>
</dbReference>
<dbReference type="PROSITE" id="PS51449">
    <property type="entry name" value="MTTASE_N"/>
    <property type="match status" value="1"/>
</dbReference>
<evidence type="ECO:0000256" key="4">
    <source>
        <dbReference type="ARBA" id="ARBA00022679"/>
    </source>
</evidence>
<evidence type="ECO:0000256" key="2">
    <source>
        <dbReference type="ARBA" id="ARBA00003234"/>
    </source>
</evidence>
<dbReference type="GO" id="GO:0051539">
    <property type="term" value="F:4 iron, 4 sulfur cluster binding"/>
    <property type="evidence" value="ECO:0007669"/>
    <property type="project" value="UniProtKB-KW"/>
</dbReference>
<gene>
    <name evidence="17" type="primary">miaB</name>
    <name evidence="17" type="ORF">H8E29_13095</name>
</gene>
<dbReference type="PROSITE" id="PS51918">
    <property type="entry name" value="RADICAL_SAM"/>
    <property type="match status" value="1"/>
</dbReference>
<dbReference type="InterPro" id="IPR020612">
    <property type="entry name" value="Methylthiotransferase_CS"/>
</dbReference>
<comment type="catalytic activity">
    <reaction evidence="10">
        <text>N(6)-dimethylallyladenosine(37) in tRNA + (sulfur carrier)-SH + AH2 + 2 S-adenosyl-L-methionine = 2-methylsulfanyl-N(6)-dimethylallyladenosine(37) in tRNA + (sulfur carrier)-H + 5'-deoxyadenosine + L-methionine + A + S-adenosyl-L-homocysteine + 2 H(+)</text>
        <dbReference type="Rhea" id="RHEA:37067"/>
        <dbReference type="Rhea" id="RHEA-COMP:10375"/>
        <dbReference type="Rhea" id="RHEA-COMP:10376"/>
        <dbReference type="Rhea" id="RHEA-COMP:14737"/>
        <dbReference type="Rhea" id="RHEA-COMP:14739"/>
        <dbReference type="ChEBI" id="CHEBI:13193"/>
        <dbReference type="ChEBI" id="CHEBI:15378"/>
        <dbReference type="ChEBI" id="CHEBI:17319"/>
        <dbReference type="ChEBI" id="CHEBI:17499"/>
        <dbReference type="ChEBI" id="CHEBI:29917"/>
        <dbReference type="ChEBI" id="CHEBI:57844"/>
        <dbReference type="ChEBI" id="CHEBI:57856"/>
        <dbReference type="ChEBI" id="CHEBI:59789"/>
        <dbReference type="ChEBI" id="CHEBI:64428"/>
        <dbReference type="ChEBI" id="CHEBI:74415"/>
        <dbReference type="ChEBI" id="CHEBI:74417"/>
        <dbReference type="EC" id="2.8.4.3"/>
    </reaction>
</comment>
<evidence type="ECO:0000256" key="13">
    <source>
        <dbReference type="ARBA" id="ARBA00081141"/>
    </source>
</evidence>
<keyword evidence="8" id="KW-0411">Iron-sulfur</keyword>
<dbReference type="InterPro" id="IPR013848">
    <property type="entry name" value="Methylthiotransferase_N"/>
</dbReference>
<proteinExistence type="predicted"/>
<accession>A0A8J6NM14</accession>
<dbReference type="InterPro" id="IPR058240">
    <property type="entry name" value="rSAM_sf"/>
</dbReference>
<comment type="cofactor">
    <cofactor evidence="1">
        <name>[4Fe-4S] cluster</name>
        <dbReference type="ChEBI" id="CHEBI:49883"/>
    </cofactor>
</comment>
<dbReference type="GO" id="GO:0046872">
    <property type="term" value="F:metal ion binding"/>
    <property type="evidence" value="ECO:0007669"/>
    <property type="project" value="UniProtKB-KW"/>
</dbReference>
<dbReference type="NCBIfam" id="TIGR00089">
    <property type="entry name" value="MiaB/RimO family radical SAM methylthiotransferase"/>
    <property type="match status" value="1"/>
</dbReference>
<dbReference type="PANTHER" id="PTHR43020:SF2">
    <property type="entry name" value="MITOCHONDRIAL TRNA METHYLTHIOTRANSFERASE CDK5RAP1"/>
    <property type="match status" value="1"/>
</dbReference>
<dbReference type="GO" id="GO:0005829">
    <property type="term" value="C:cytosol"/>
    <property type="evidence" value="ECO:0007669"/>
    <property type="project" value="TreeGrafter"/>
</dbReference>
<keyword evidence="7" id="KW-0408">Iron</keyword>
<dbReference type="SFLD" id="SFLDG01082">
    <property type="entry name" value="B12-binding_domain_containing"/>
    <property type="match status" value="1"/>
</dbReference>
<evidence type="ECO:0000259" key="15">
    <source>
        <dbReference type="PROSITE" id="PS51449"/>
    </source>
</evidence>
<dbReference type="PANTHER" id="PTHR43020">
    <property type="entry name" value="CDK5 REGULATORY SUBUNIT-ASSOCIATED PROTEIN 1"/>
    <property type="match status" value="1"/>
</dbReference>
<dbReference type="NCBIfam" id="TIGR01574">
    <property type="entry name" value="miaB-methiolase"/>
    <property type="match status" value="1"/>
</dbReference>
<sequence length="449" mass="50677">MNNLDKKYHIWTAGCQMNVADSRRLGSSLEHLGYNFTAQAKEADVLVLNTCVVRQSAEDKALGFLHSIRPLKKNNPDLVINLMGCLVGVRGSEKLQKKLPFVDVFSPPSDPGPLIAYLTQDEDYVAETTATQNRFALMDGEIIIPEHERGKLVSAFIPVVYGCSHACTYCIIPYQRGIERSRPLGEIVAEARSLAEQGVKEITLLGQIVDRYGKEVEDGPNLADLLRILNDVEGLERIRFLTSHPDYFGEDIMEAVADLPRAMPHFEVPIQAGDDKVLENMKRGYTQADYRKLIALIREKVPDCSIATDIIVGFPGETEEQFEQTYQLLADLKMDVAHLARYSPREGTVSARRMPDDIPDAEKRRRFHRLEALQKTIATEINARYLGESVEVLFEEKVKGRWRGRTPTNKLVFVETDDDLRGQIIPVRITWTGPWSMQASLIRKPIISL</sequence>
<evidence type="ECO:0000256" key="11">
    <source>
        <dbReference type="ARBA" id="ARBA00068570"/>
    </source>
</evidence>
<dbReference type="AlphaFoldDB" id="A0A8J6NM14"/>
<dbReference type="SFLD" id="SFLDG01061">
    <property type="entry name" value="methylthiotransferase"/>
    <property type="match status" value="1"/>
</dbReference>
<name>A0A8J6NM14_9CHLR</name>
<dbReference type="Gene3D" id="3.40.50.12160">
    <property type="entry name" value="Methylthiotransferase, N-terminal domain"/>
    <property type="match status" value="1"/>
</dbReference>
<dbReference type="Pfam" id="PF00919">
    <property type="entry name" value="UPF0004"/>
    <property type="match status" value="1"/>
</dbReference>
<dbReference type="EMBL" id="JACNJN010000146">
    <property type="protein sequence ID" value="MBC8336197.1"/>
    <property type="molecule type" value="Genomic_DNA"/>
</dbReference>
<evidence type="ECO:0000256" key="9">
    <source>
        <dbReference type="ARBA" id="ARBA00033765"/>
    </source>
</evidence>
<dbReference type="InterPro" id="IPR023404">
    <property type="entry name" value="rSAM_horseshoe"/>
</dbReference>
<evidence type="ECO:0000256" key="6">
    <source>
        <dbReference type="ARBA" id="ARBA00022723"/>
    </source>
</evidence>
<keyword evidence="3" id="KW-0004">4Fe-4S</keyword>
<dbReference type="CDD" id="cd01335">
    <property type="entry name" value="Radical_SAM"/>
    <property type="match status" value="1"/>
</dbReference>
<dbReference type="PROSITE" id="PS50926">
    <property type="entry name" value="TRAM"/>
    <property type="match status" value="1"/>
</dbReference>
<evidence type="ECO:0000259" key="14">
    <source>
        <dbReference type="PROSITE" id="PS50926"/>
    </source>
</evidence>